<dbReference type="GO" id="GO:0009435">
    <property type="term" value="P:NAD+ biosynthetic process"/>
    <property type="evidence" value="ECO:0007669"/>
    <property type="project" value="UniProtKB-UniRule"/>
</dbReference>
<evidence type="ECO:0000256" key="11">
    <source>
        <dbReference type="ARBA" id="ARBA00048721"/>
    </source>
</evidence>
<dbReference type="Pfam" id="PF02410">
    <property type="entry name" value="RsfS"/>
    <property type="match status" value="1"/>
</dbReference>
<evidence type="ECO:0000256" key="10">
    <source>
        <dbReference type="ARBA" id="ARBA00023027"/>
    </source>
</evidence>
<dbReference type="InterPro" id="IPR004394">
    <property type="entry name" value="Iojap/RsfS/C7orf30"/>
</dbReference>
<keyword evidence="13" id="KW-0963">Cytoplasm</keyword>
<sequence>MDIALFGGSFDPPHIGHEEIVRLALKNLDIYKLFIMPTFLNPFKNEYFLEPNLRLNLCKKLWQNLNKVEICDYEILQNRPVPTIESVKFLYSKFNIKNFYLIIGADNLNNLYKWYEFNELKKIVKFVVATRNDIKIPSNLQKLNLNVKISSSNLRKNLDLNFVPDLIKDDVFKIYKRINMEKIIKKIATLLDEKKAENIEIIDMSDKDYIAKFVVIATTLTGKHSASLLDELSTTLKPMGEKFLNVETSDEWSVIDMGDILIHLMSEKYRAKYNIEEFLDKLKKGEN</sequence>
<name>A0A6L5WHE5_9BACT</name>
<feature type="domain" description="Cytidyltransferase-like" evidence="14">
    <location>
        <begin position="5"/>
        <end position="156"/>
    </location>
</feature>
<dbReference type="GO" id="GO:0042256">
    <property type="term" value="P:cytosolic ribosome assembly"/>
    <property type="evidence" value="ECO:0007669"/>
    <property type="project" value="UniProtKB-UniRule"/>
</dbReference>
<dbReference type="SUPFAM" id="SSF81301">
    <property type="entry name" value="Nucleotidyltransferase"/>
    <property type="match status" value="1"/>
</dbReference>
<evidence type="ECO:0000313" key="16">
    <source>
        <dbReference type="Proteomes" id="UP000476338"/>
    </source>
</evidence>
<dbReference type="GO" id="GO:0017148">
    <property type="term" value="P:negative regulation of translation"/>
    <property type="evidence" value="ECO:0007669"/>
    <property type="project" value="UniProtKB-UniRule"/>
</dbReference>
<dbReference type="GO" id="GO:0005524">
    <property type="term" value="F:ATP binding"/>
    <property type="evidence" value="ECO:0007669"/>
    <property type="project" value="UniProtKB-KW"/>
</dbReference>
<protein>
    <recommendedName>
        <fullName evidence="12 13">Multifunctional fusion protein</fullName>
    </recommendedName>
    <domain>
        <recommendedName>
            <fullName evidence="12">Probable nicotinate-nucleotide adenylyltransferase</fullName>
            <ecNumber evidence="12">2.7.7.18</ecNumber>
        </recommendedName>
        <alternativeName>
            <fullName evidence="12">Deamido-NAD(+) diphosphorylase</fullName>
        </alternativeName>
        <alternativeName>
            <fullName evidence="12">Deamido-NAD(+) pyrophosphorylase</fullName>
        </alternativeName>
        <alternativeName>
            <fullName evidence="12">Nicotinate mononucleotide adenylyltransferase</fullName>
            <shortName evidence="12">NaMN adenylyltransferase</shortName>
        </alternativeName>
    </domain>
    <domain>
        <recommendedName>
            <fullName evidence="13">Ribosomal silencing factor RsfS</fullName>
        </recommendedName>
    </domain>
</protein>
<comment type="subcellular location">
    <subcellularLocation>
        <location evidence="13">Cytoplasm</location>
    </subcellularLocation>
</comment>
<dbReference type="HAMAP" id="MF_01477">
    <property type="entry name" value="Iojap_RsfS"/>
    <property type="match status" value="1"/>
</dbReference>
<evidence type="ECO:0000256" key="8">
    <source>
        <dbReference type="ARBA" id="ARBA00022741"/>
    </source>
</evidence>
<dbReference type="InterPro" id="IPR014729">
    <property type="entry name" value="Rossmann-like_a/b/a_fold"/>
</dbReference>
<dbReference type="HAMAP" id="MF_00244">
    <property type="entry name" value="NaMN_adenylyltr"/>
    <property type="match status" value="1"/>
</dbReference>
<keyword evidence="7 12" id="KW-0548">Nucleotidyltransferase</keyword>
<dbReference type="NCBIfam" id="TIGR00482">
    <property type="entry name" value="nicotinate (nicotinamide) nucleotide adenylyltransferase"/>
    <property type="match status" value="1"/>
</dbReference>
<accession>A0A6L5WHE5</accession>
<dbReference type="SUPFAM" id="SSF52374">
    <property type="entry name" value="Nucleotidylyl transferase"/>
    <property type="match status" value="1"/>
</dbReference>
<keyword evidence="10 12" id="KW-0520">NAD</keyword>
<dbReference type="RefSeq" id="WP_154569891.1">
    <property type="nucleotide sequence ID" value="NZ_VWSJ01000001.1"/>
</dbReference>
<evidence type="ECO:0000256" key="5">
    <source>
        <dbReference type="ARBA" id="ARBA00022642"/>
    </source>
</evidence>
<keyword evidence="16" id="KW-1185">Reference proteome</keyword>
<evidence type="ECO:0000256" key="9">
    <source>
        <dbReference type="ARBA" id="ARBA00022840"/>
    </source>
</evidence>
<evidence type="ECO:0000259" key="14">
    <source>
        <dbReference type="Pfam" id="PF01467"/>
    </source>
</evidence>
<dbReference type="Gene3D" id="3.30.460.10">
    <property type="entry name" value="Beta Polymerase, domain 2"/>
    <property type="match status" value="1"/>
</dbReference>
<comment type="caution">
    <text evidence="15">The sequence shown here is derived from an EMBL/GenBank/DDBJ whole genome shotgun (WGS) entry which is preliminary data.</text>
</comment>
<comment type="pathway">
    <text evidence="2 12">Cofactor biosynthesis; NAD(+) biosynthesis; deamido-NAD(+) from nicotinate D-ribonucleotide: step 1/1.</text>
</comment>
<keyword evidence="6 12" id="KW-0808">Transferase</keyword>
<evidence type="ECO:0000256" key="2">
    <source>
        <dbReference type="ARBA" id="ARBA00005019"/>
    </source>
</evidence>
<reference evidence="15 16" key="2">
    <citation type="submission" date="2020-03" db="EMBL/GenBank/DDBJ databases">
        <title>Campylobacter portucalensis sp. nov., a new species of Campylobacter isolated from the reproductive tract of bulls.</title>
        <authorList>
            <person name="Silva M.F."/>
            <person name="Pereira G."/>
            <person name="Carneiro C."/>
            <person name="Hemphill A."/>
            <person name="Mateus L."/>
            <person name="Lopes-Da-Costa L."/>
            <person name="Silva E."/>
        </authorList>
    </citation>
    <scope>NUCLEOTIDE SEQUENCE [LARGE SCALE GENOMIC DNA]</scope>
    <source>
        <strain evidence="15 16">FMV-PI01</strain>
    </source>
</reference>
<keyword evidence="13" id="KW-0810">Translation regulation</keyword>
<gene>
    <name evidence="12 15" type="primary">nadD</name>
    <name evidence="13" type="synonym">rsfS</name>
    <name evidence="15" type="ORF">F1B92_00120</name>
</gene>
<reference evidence="15 16" key="1">
    <citation type="submission" date="2019-09" db="EMBL/GenBank/DDBJ databases">
        <authorList>
            <person name="Silva M."/>
            <person name="Pereira G."/>
            <person name="Lopes-Da-Costa L."/>
            <person name="Silva E."/>
        </authorList>
    </citation>
    <scope>NUCLEOTIDE SEQUENCE [LARGE SCALE GENOMIC DNA]</scope>
    <source>
        <strain evidence="15 16">FMV-PI01</strain>
    </source>
</reference>
<comment type="similarity">
    <text evidence="4 13">Belongs to the Iojap/RsfS family.</text>
</comment>
<dbReference type="NCBIfam" id="TIGR00090">
    <property type="entry name" value="rsfS_iojap_ybeB"/>
    <property type="match status" value="1"/>
</dbReference>
<evidence type="ECO:0000256" key="3">
    <source>
        <dbReference type="ARBA" id="ARBA00009014"/>
    </source>
</evidence>
<comment type="catalytic activity">
    <reaction evidence="11 12">
        <text>nicotinate beta-D-ribonucleotide + ATP + H(+) = deamido-NAD(+) + diphosphate</text>
        <dbReference type="Rhea" id="RHEA:22860"/>
        <dbReference type="ChEBI" id="CHEBI:15378"/>
        <dbReference type="ChEBI" id="CHEBI:30616"/>
        <dbReference type="ChEBI" id="CHEBI:33019"/>
        <dbReference type="ChEBI" id="CHEBI:57502"/>
        <dbReference type="ChEBI" id="CHEBI:58437"/>
        <dbReference type="EC" id="2.7.7.18"/>
    </reaction>
</comment>
<dbReference type="EMBL" id="VWSJ01000001">
    <property type="protein sequence ID" value="MSN95617.1"/>
    <property type="molecule type" value="Genomic_DNA"/>
</dbReference>
<dbReference type="Gene3D" id="3.40.50.620">
    <property type="entry name" value="HUPs"/>
    <property type="match status" value="1"/>
</dbReference>
<dbReference type="GO" id="GO:0090071">
    <property type="term" value="P:negative regulation of ribosome biogenesis"/>
    <property type="evidence" value="ECO:0007669"/>
    <property type="project" value="UniProtKB-UniRule"/>
</dbReference>
<organism evidence="15 16">
    <name type="scientific">Campylobacter portucalensis</name>
    <dbReference type="NCBI Taxonomy" id="2608384"/>
    <lineage>
        <taxon>Bacteria</taxon>
        <taxon>Pseudomonadati</taxon>
        <taxon>Campylobacterota</taxon>
        <taxon>Epsilonproteobacteria</taxon>
        <taxon>Campylobacterales</taxon>
        <taxon>Campylobacteraceae</taxon>
        <taxon>Campylobacter</taxon>
    </lineage>
</organism>
<comment type="function">
    <text evidence="13">Functions as a ribosomal silencing factor. Interacts with ribosomal protein uL14 (rplN), blocking formation of intersubunit bridge B8. Prevents association of the 30S and 50S ribosomal subunits and the formation of functional ribosomes, thus repressing translation.</text>
</comment>
<dbReference type="InterPro" id="IPR005248">
    <property type="entry name" value="NadD/NMNAT"/>
</dbReference>
<evidence type="ECO:0000256" key="4">
    <source>
        <dbReference type="ARBA" id="ARBA00010574"/>
    </source>
</evidence>
<keyword evidence="8 12" id="KW-0547">Nucleotide-binding</keyword>
<dbReference type="EC" id="2.7.7.18" evidence="12"/>
<dbReference type="NCBIfam" id="TIGR00125">
    <property type="entry name" value="cyt_tran_rel"/>
    <property type="match status" value="1"/>
</dbReference>
<evidence type="ECO:0000256" key="6">
    <source>
        <dbReference type="ARBA" id="ARBA00022679"/>
    </source>
</evidence>
<evidence type="ECO:0000313" key="15">
    <source>
        <dbReference type="EMBL" id="MSN95617.1"/>
    </source>
</evidence>
<comment type="function">
    <text evidence="1 12">Catalyzes the reversible adenylation of nicotinate mononucleotide (NaMN) to nicotinic acid adenine dinucleotide (NaAD).</text>
</comment>
<evidence type="ECO:0000256" key="12">
    <source>
        <dbReference type="HAMAP-Rule" id="MF_00244"/>
    </source>
</evidence>
<dbReference type="GO" id="GO:0005737">
    <property type="term" value="C:cytoplasm"/>
    <property type="evidence" value="ECO:0007669"/>
    <property type="project" value="UniProtKB-SubCell"/>
</dbReference>
<dbReference type="InterPro" id="IPR004821">
    <property type="entry name" value="Cyt_trans-like"/>
</dbReference>
<evidence type="ECO:0000256" key="1">
    <source>
        <dbReference type="ARBA" id="ARBA00002324"/>
    </source>
</evidence>
<dbReference type="PANTHER" id="PTHR39321">
    <property type="entry name" value="NICOTINATE-NUCLEOTIDE ADENYLYLTRANSFERASE-RELATED"/>
    <property type="match status" value="1"/>
</dbReference>
<keyword evidence="5 12" id="KW-0662">Pyridine nucleotide biosynthesis</keyword>
<dbReference type="Proteomes" id="UP000476338">
    <property type="component" value="Unassembled WGS sequence"/>
</dbReference>
<comment type="similarity">
    <text evidence="3 12">Belongs to the NadD family.</text>
</comment>
<comment type="subunit">
    <text evidence="13">Interacts with ribosomal protein uL14 (rplN).</text>
</comment>
<dbReference type="AlphaFoldDB" id="A0A6L5WHE5"/>
<evidence type="ECO:0000256" key="13">
    <source>
        <dbReference type="HAMAP-Rule" id="MF_01477"/>
    </source>
</evidence>
<keyword evidence="9 12" id="KW-0067">ATP-binding</keyword>
<proteinExistence type="inferred from homology"/>
<dbReference type="UniPathway" id="UPA00253">
    <property type="reaction ID" value="UER00332"/>
</dbReference>
<dbReference type="CDD" id="cd02165">
    <property type="entry name" value="NMNAT"/>
    <property type="match status" value="1"/>
</dbReference>
<evidence type="ECO:0000256" key="7">
    <source>
        <dbReference type="ARBA" id="ARBA00022695"/>
    </source>
</evidence>
<dbReference type="Pfam" id="PF01467">
    <property type="entry name" value="CTP_transf_like"/>
    <property type="match status" value="1"/>
</dbReference>
<dbReference type="PANTHER" id="PTHR39321:SF3">
    <property type="entry name" value="PHOSPHOPANTETHEINE ADENYLYLTRANSFERASE"/>
    <property type="match status" value="1"/>
</dbReference>
<dbReference type="GO" id="GO:0004515">
    <property type="term" value="F:nicotinate-nucleotide adenylyltransferase activity"/>
    <property type="evidence" value="ECO:0007669"/>
    <property type="project" value="UniProtKB-UniRule"/>
</dbReference>
<dbReference type="InterPro" id="IPR043519">
    <property type="entry name" value="NT_sf"/>
</dbReference>
<keyword evidence="13" id="KW-0678">Repressor</keyword>